<keyword evidence="1" id="KW-1133">Transmembrane helix</keyword>
<evidence type="ECO:0000313" key="2">
    <source>
        <dbReference type="EMBL" id="MBB5133373.1"/>
    </source>
</evidence>
<dbReference type="Proteomes" id="UP000578449">
    <property type="component" value="Unassembled WGS sequence"/>
</dbReference>
<dbReference type="RefSeq" id="WP_185050352.1">
    <property type="nucleotide sequence ID" value="NZ_BAABIX010000001.1"/>
</dbReference>
<keyword evidence="1" id="KW-0472">Membrane</keyword>
<evidence type="ECO:0000313" key="3">
    <source>
        <dbReference type="Proteomes" id="UP000578449"/>
    </source>
</evidence>
<accession>A0A840P640</accession>
<organism evidence="2 3">
    <name type="scientific">Thermocatellispora tengchongensis</name>
    <dbReference type="NCBI Taxonomy" id="1073253"/>
    <lineage>
        <taxon>Bacteria</taxon>
        <taxon>Bacillati</taxon>
        <taxon>Actinomycetota</taxon>
        <taxon>Actinomycetes</taxon>
        <taxon>Streptosporangiales</taxon>
        <taxon>Streptosporangiaceae</taxon>
        <taxon>Thermocatellispora</taxon>
    </lineage>
</organism>
<proteinExistence type="predicted"/>
<comment type="caution">
    <text evidence="2">The sequence shown here is derived from an EMBL/GenBank/DDBJ whole genome shotgun (WGS) entry which is preliminary data.</text>
</comment>
<dbReference type="EMBL" id="JACHGN010000006">
    <property type="protein sequence ID" value="MBB5133373.1"/>
    <property type="molecule type" value="Genomic_DNA"/>
</dbReference>
<name>A0A840P640_9ACTN</name>
<keyword evidence="3" id="KW-1185">Reference proteome</keyword>
<gene>
    <name evidence="2" type="ORF">HNP84_003099</name>
</gene>
<reference evidence="2 3" key="1">
    <citation type="submission" date="2020-08" db="EMBL/GenBank/DDBJ databases">
        <title>Genomic Encyclopedia of Type Strains, Phase IV (KMG-IV): sequencing the most valuable type-strain genomes for metagenomic binning, comparative biology and taxonomic classification.</title>
        <authorList>
            <person name="Goeker M."/>
        </authorList>
    </citation>
    <scope>NUCLEOTIDE SEQUENCE [LARGE SCALE GENOMIC DNA]</scope>
    <source>
        <strain evidence="2 3">DSM 45615</strain>
    </source>
</reference>
<dbReference type="AlphaFoldDB" id="A0A840P640"/>
<protein>
    <submittedName>
        <fullName evidence="2">Capsular polysaccharide biosynthesis protein</fullName>
    </submittedName>
</protein>
<keyword evidence="1" id="KW-0812">Transmembrane</keyword>
<sequence>MRARLTDRRLWAAAALVLGAAAGAVFWLLAPPGYTSEAYVAVVAEGGDDGARAVHFAQAYARIAAKPAIVAAGGDPFLANEDLLRRTVQASASPDAPLVRIGASAGDAALAARRANLVADALVAYANRRSADTRIRLSVFARALPPRSPASPSPLPHAGIGAAAALLICGIVCLAGPARPAPAPRTAPGAVPQEVGA</sequence>
<feature type="transmembrane region" description="Helical" evidence="1">
    <location>
        <begin position="155"/>
        <end position="175"/>
    </location>
</feature>
<evidence type="ECO:0000256" key="1">
    <source>
        <dbReference type="SAM" id="Phobius"/>
    </source>
</evidence>